<evidence type="ECO:0000313" key="2">
    <source>
        <dbReference type="EMBL" id="PSN93116.1"/>
    </source>
</evidence>
<name>A0A2R6B3B7_9ARCH</name>
<dbReference type="Proteomes" id="UP000240681">
    <property type="component" value="Unassembled WGS sequence"/>
</dbReference>
<feature type="transmembrane region" description="Helical" evidence="1">
    <location>
        <begin position="43"/>
        <end position="61"/>
    </location>
</feature>
<keyword evidence="1" id="KW-1133">Transmembrane helix</keyword>
<reference evidence="2 3" key="1">
    <citation type="submission" date="2017-04" db="EMBL/GenBank/DDBJ databases">
        <title>Novel microbial lineages endemic to geothermal iron-oxide mats fill important gaps in the evolutionary history of Archaea.</title>
        <authorList>
            <person name="Jay Z.J."/>
            <person name="Beam J.P."/>
            <person name="Dlakic M."/>
            <person name="Rusch D.B."/>
            <person name="Kozubal M.A."/>
            <person name="Inskeep W.P."/>
        </authorList>
    </citation>
    <scope>NUCLEOTIDE SEQUENCE [LARGE SCALE GENOMIC DNA]</scope>
    <source>
        <strain evidence="2">ECH_B_SAG-C16</strain>
    </source>
</reference>
<evidence type="ECO:0000313" key="3">
    <source>
        <dbReference type="Proteomes" id="UP000240681"/>
    </source>
</evidence>
<keyword evidence="1" id="KW-0472">Membrane</keyword>
<gene>
    <name evidence="2" type="ORF">B9Q09_06525</name>
</gene>
<dbReference type="EMBL" id="NEXK01000118">
    <property type="protein sequence ID" value="PSN93116.1"/>
    <property type="molecule type" value="Genomic_DNA"/>
</dbReference>
<accession>A0A2R6B3B7</accession>
<proteinExistence type="predicted"/>
<keyword evidence="1" id="KW-0812">Transmembrane</keyword>
<feature type="transmembrane region" description="Helical" evidence="1">
    <location>
        <begin position="12"/>
        <end position="31"/>
    </location>
</feature>
<organism evidence="2 3">
    <name type="scientific">Candidatus Marsarchaeota G2 archaeon ECH_B_SAG-C16</name>
    <dbReference type="NCBI Taxonomy" id="1978163"/>
    <lineage>
        <taxon>Archaea</taxon>
        <taxon>Candidatus Marsarchaeota</taxon>
        <taxon>Candidatus Marsarchaeota group 2</taxon>
    </lineage>
</organism>
<sequence length="122" mass="13474">MPYRFDAGRFIAIMLSLIVLFVLFVFGGFYGGYSGLGLNSDSLILLAALTIFAFAVSFVKVTPQDENVDIISEARCPTCGFIYTRPFTNGDFISKQDKPCPKDGSITLIEKIYVNDQLKQPA</sequence>
<comment type="caution">
    <text evidence="2">The sequence shown here is derived from an EMBL/GenBank/DDBJ whole genome shotgun (WGS) entry which is preliminary data.</text>
</comment>
<dbReference type="AlphaFoldDB" id="A0A2R6B3B7"/>
<evidence type="ECO:0000256" key="1">
    <source>
        <dbReference type="SAM" id="Phobius"/>
    </source>
</evidence>
<protein>
    <submittedName>
        <fullName evidence="2">Uncharacterized protein</fullName>
    </submittedName>
</protein>